<dbReference type="GO" id="GO:1990904">
    <property type="term" value="C:ribonucleoprotein complex"/>
    <property type="evidence" value="ECO:0007669"/>
    <property type="project" value="UniProtKB-KW"/>
</dbReference>
<keyword evidence="4 7" id="KW-0689">Ribosomal protein</keyword>
<accession>T2M7Q1</accession>
<dbReference type="GO" id="GO:0005840">
    <property type="term" value="C:ribosome"/>
    <property type="evidence" value="ECO:0007669"/>
    <property type="project" value="UniProtKB-KW"/>
</dbReference>
<dbReference type="InterPro" id="IPR026146">
    <property type="entry name" value="Ribosomal_uS3m"/>
</dbReference>
<organism evidence="7">
    <name type="scientific">Hydra vulgaris</name>
    <name type="common">Hydra</name>
    <name type="synonym">Hydra attenuata</name>
    <dbReference type="NCBI Taxonomy" id="6087"/>
    <lineage>
        <taxon>Eukaryota</taxon>
        <taxon>Metazoa</taxon>
        <taxon>Cnidaria</taxon>
        <taxon>Hydrozoa</taxon>
        <taxon>Hydroidolina</taxon>
        <taxon>Anthoathecata</taxon>
        <taxon>Aplanulata</taxon>
        <taxon>Hydridae</taxon>
        <taxon>Hydra</taxon>
    </lineage>
</organism>
<evidence type="ECO:0000256" key="1">
    <source>
        <dbReference type="ARBA" id="ARBA00004173"/>
    </source>
</evidence>
<sequence>VKVNYLNCPSCLFCRMLKVALGKVDFSLKHFGCTCSVRNIMRRPKTKLPDQSTKGTKLKRYEVPPHRIGVVKSWDSIHTGGLKGSYWAAERLADDIMIRNFIEGTFYERITSDVIIKRRLNTIIICFFVSGRETNTAKLYFLKGFCEKLLEKMMGCLIKIELRTGPEFV</sequence>
<dbReference type="PANTHER" id="PTHR21244:SF1">
    <property type="entry name" value="SMALL RIBOSOMAL SUBUNIT PROTEIN US3M"/>
    <property type="match status" value="1"/>
</dbReference>
<evidence type="ECO:0000256" key="3">
    <source>
        <dbReference type="ARBA" id="ARBA00022946"/>
    </source>
</evidence>
<feature type="non-terminal residue" evidence="7">
    <location>
        <position position="1"/>
    </location>
</feature>
<dbReference type="Pfam" id="PF14955">
    <property type="entry name" value="MRP-S24"/>
    <property type="match status" value="1"/>
</dbReference>
<evidence type="ECO:0000313" key="7">
    <source>
        <dbReference type="EMBL" id="CDG68129.1"/>
    </source>
</evidence>
<evidence type="ECO:0000256" key="5">
    <source>
        <dbReference type="ARBA" id="ARBA00023128"/>
    </source>
</evidence>
<keyword evidence="5" id="KW-0496">Mitochondrion</keyword>
<reference evidence="7" key="1">
    <citation type="journal article" date="2013" name="Genome Biol. Evol.">
        <title>Punctuated emergences of genetic and phenotypic innovations in eumetazoan, bilaterian, euteleostome, and hominidae ancestors.</title>
        <authorList>
            <person name="Wenger Y."/>
            <person name="Galliot B."/>
        </authorList>
    </citation>
    <scope>NUCLEOTIDE SEQUENCE</scope>
    <source>
        <tissue evidence="7">Whole animals</tissue>
    </source>
</reference>
<protein>
    <submittedName>
        <fullName evidence="7">28S ribosomal protein S24,mitochondrial</fullName>
    </submittedName>
</protein>
<dbReference type="InterPro" id="IPR009019">
    <property type="entry name" value="KH_sf_prok-type"/>
</dbReference>
<comment type="similarity">
    <text evidence="2">Belongs to the universal ribosomal protein uS3 family.</text>
</comment>
<evidence type="ECO:0000256" key="2">
    <source>
        <dbReference type="ARBA" id="ARBA00010761"/>
    </source>
</evidence>
<evidence type="ECO:0000256" key="6">
    <source>
        <dbReference type="ARBA" id="ARBA00023274"/>
    </source>
</evidence>
<dbReference type="AlphaFoldDB" id="T2M7Q1"/>
<keyword evidence="3" id="KW-0809">Transit peptide</keyword>
<dbReference type="EMBL" id="HAAD01001897">
    <property type="protein sequence ID" value="CDG68129.1"/>
    <property type="molecule type" value="mRNA"/>
</dbReference>
<name>T2M7Q1_HYDVU</name>
<evidence type="ECO:0000256" key="4">
    <source>
        <dbReference type="ARBA" id="ARBA00022980"/>
    </source>
</evidence>
<dbReference type="GO" id="GO:0003723">
    <property type="term" value="F:RNA binding"/>
    <property type="evidence" value="ECO:0007669"/>
    <property type="project" value="InterPro"/>
</dbReference>
<dbReference type="GO" id="GO:0005739">
    <property type="term" value="C:mitochondrion"/>
    <property type="evidence" value="ECO:0007669"/>
    <property type="project" value="UniProtKB-SubCell"/>
</dbReference>
<dbReference type="SUPFAM" id="SSF54814">
    <property type="entry name" value="Prokaryotic type KH domain (KH-domain type II)"/>
    <property type="match status" value="1"/>
</dbReference>
<dbReference type="GO" id="GO:0006412">
    <property type="term" value="P:translation"/>
    <property type="evidence" value="ECO:0007669"/>
    <property type="project" value="TreeGrafter"/>
</dbReference>
<gene>
    <name evidence="7" type="primary">MRPS24</name>
</gene>
<keyword evidence="6" id="KW-0687">Ribonucleoprotein</keyword>
<dbReference type="OrthoDB" id="6020750at2759"/>
<comment type="subcellular location">
    <subcellularLocation>
        <location evidence="1">Mitochondrion</location>
    </subcellularLocation>
</comment>
<proteinExistence type="evidence at transcript level"/>
<dbReference type="PANTHER" id="PTHR21244">
    <property type="entry name" value="MITOCHONDRIAL 28S RIBOSOMAL PROTEIN S24"/>
    <property type="match status" value="1"/>
</dbReference>